<dbReference type="NCBIfam" id="TIGR00152">
    <property type="entry name" value="dephospho-CoA kinase"/>
    <property type="match status" value="1"/>
</dbReference>
<reference evidence="6" key="4">
    <citation type="submission" date="2025-09" db="UniProtKB">
        <authorList>
            <consortium name="Ensembl"/>
        </authorList>
    </citation>
    <scope>IDENTIFICATION</scope>
    <source>
        <strain evidence="6">17573</strain>
    </source>
</reference>
<evidence type="ECO:0000256" key="5">
    <source>
        <dbReference type="SAM" id="Phobius"/>
    </source>
</evidence>
<dbReference type="PaxDb" id="9544-ENSMMUP00000005435"/>
<dbReference type="GO" id="GO:0005524">
    <property type="term" value="F:ATP binding"/>
    <property type="evidence" value="ECO:0007669"/>
    <property type="project" value="UniProtKB-KW"/>
</dbReference>
<dbReference type="Proteomes" id="UP000006718">
    <property type="component" value="Chromosome 16"/>
</dbReference>
<dbReference type="VGNC" id="VGNC:104596">
    <property type="gene designation" value="DCAKD"/>
</dbReference>
<dbReference type="ExpressionAtlas" id="A0A5F8ADW3">
    <property type="expression patterns" value="baseline and differential"/>
</dbReference>
<sequence>MGFHHVGQAGLKLLTSGDPPTSASQSAGICLLCECFKRILETFPGEFLLSRWLQSTPRSGHVPAQPSYLLLLPLPPLSQLLAQTDQGLWPLPGRFFWHSSGGLPPSATLALLSSDSVAPGSIVSRTAIFPGKMFLVGLTGGIASGKSSVIQVFQQLGCAVIDVDVMARHVVQPGYPAHRRIVEAFGTEVLLENGDINRKVLGDLIFNQPDRRQLLNAITHPEIRKEMMKETFKYFLRGYRYVILDIPLLFETKKLLKYMKHTVVVYCDRDTQLARLMRRNSLNRKDAEARINAQLPLTDKARMARHVLDNSGEWSVTKRQVILLHAELERSLEYLPLRLGVLTGLAAIASLLYLLTRYLLPYA</sequence>
<evidence type="ECO:0000256" key="3">
    <source>
        <dbReference type="ARBA" id="ARBA00022840"/>
    </source>
</evidence>
<feature type="transmembrane region" description="Helical" evidence="5">
    <location>
        <begin position="339"/>
        <end position="360"/>
    </location>
</feature>
<gene>
    <name evidence="6 8" type="primary">DCAKD</name>
</gene>
<dbReference type="SUPFAM" id="SSF52540">
    <property type="entry name" value="P-loop containing nucleoside triphosphate hydrolases"/>
    <property type="match status" value="1"/>
</dbReference>
<keyword evidence="3" id="KW-0067">ATP-binding</keyword>
<dbReference type="VEuPathDB" id="HostDB:ENSMMUG00000062273"/>
<evidence type="ECO:0000256" key="2">
    <source>
        <dbReference type="ARBA" id="ARBA00022741"/>
    </source>
</evidence>
<evidence type="ECO:0000256" key="1">
    <source>
        <dbReference type="ARBA" id="ARBA00009018"/>
    </source>
</evidence>
<dbReference type="Bgee" id="ENSMMUG00000062273">
    <property type="expression patterns" value="Expressed in fibroblast and 20 other cell types or tissues"/>
</dbReference>
<reference evidence="6" key="3">
    <citation type="submission" date="2025-08" db="UniProtKB">
        <authorList>
            <consortium name="Ensembl"/>
        </authorList>
    </citation>
    <scope>IDENTIFICATION</scope>
    <source>
        <strain evidence="6">17573</strain>
    </source>
</reference>
<dbReference type="OMA" id="DVDKEYH"/>
<dbReference type="CDD" id="cd02022">
    <property type="entry name" value="DPCK"/>
    <property type="match status" value="1"/>
</dbReference>
<dbReference type="FunFam" id="3.40.50.300:FF:000485">
    <property type="entry name" value="Dephospho-CoA kinase CAB5"/>
    <property type="match status" value="1"/>
</dbReference>
<dbReference type="Gene3D" id="3.40.50.300">
    <property type="entry name" value="P-loop containing nucleotide triphosphate hydrolases"/>
    <property type="match status" value="1"/>
</dbReference>
<dbReference type="GO" id="GO:0015937">
    <property type="term" value="P:coenzyme A biosynthetic process"/>
    <property type="evidence" value="ECO:0007669"/>
    <property type="project" value="InterPro"/>
</dbReference>
<dbReference type="PANTHER" id="PTHR10695:SF46">
    <property type="entry name" value="BIFUNCTIONAL COENZYME A SYNTHASE-RELATED"/>
    <property type="match status" value="1"/>
</dbReference>
<dbReference type="GO" id="GO:0004140">
    <property type="term" value="F:dephospho-CoA kinase activity"/>
    <property type="evidence" value="ECO:0007669"/>
    <property type="project" value="InterPro"/>
</dbReference>
<keyword evidence="2" id="KW-0547">Nucleotide-binding</keyword>
<keyword evidence="5" id="KW-0812">Transmembrane</keyword>
<dbReference type="Pfam" id="PF01121">
    <property type="entry name" value="CoaE"/>
    <property type="match status" value="1"/>
</dbReference>
<dbReference type="InterPro" id="IPR001977">
    <property type="entry name" value="Depp_CoAkinase"/>
</dbReference>
<proteinExistence type="inferred from homology"/>
<dbReference type="InParanoid" id="A0A5F8ADW3"/>
<dbReference type="STRING" id="9544.ENSMMUP00000076062"/>
<keyword evidence="7" id="KW-1185">Reference proteome</keyword>
<evidence type="ECO:0000313" key="6">
    <source>
        <dbReference type="Ensembl" id="ENSMMUP00000076062.1"/>
    </source>
</evidence>
<dbReference type="PRINTS" id="PR02045">
    <property type="entry name" value="F138DOMAIN"/>
</dbReference>
<evidence type="ECO:0000256" key="4">
    <source>
        <dbReference type="ARBA" id="ARBA00044157"/>
    </source>
</evidence>
<dbReference type="PROSITE" id="PS51219">
    <property type="entry name" value="DPCK"/>
    <property type="match status" value="1"/>
</dbReference>
<dbReference type="SMR" id="A0A5F8ADW3"/>
<dbReference type="InterPro" id="IPR027417">
    <property type="entry name" value="P-loop_NTPase"/>
</dbReference>
<dbReference type="Ensembl" id="ENSMMUT00000083092.1">
    <property type="protein sequence ID" value="ENSMMUP00000076062.1"/>
    <property type="gene ID" value="ENSMMUG00000062273.1"/>
</dbReference>
<name>A0A5F8ADW3_MACMU</name>
<dbReference type="PANTHER" id="PTHR10695">
    <property type="entry name" value="DEPHOSPHO-COA KINASE-RELATED"/>
    <property type="match status" value="1"/>
</dbReference>
<dbReference type="FunCoup" id="A0A5F8ADW3">
    <property type="interactions" value="632"/>
</dbReference>
<protein>
    <recommendedName>
        <fullName evidence="4">Dephospho-CoA kinase domain-containing protein</fullName>
    </recommendedName>
</protein>
<evidence type="ECO:0000313" key="7">
    <source>
        <dbReference type="Proteomes" id="UP000006718"/>
    </source>
</evidence>
<dbReference type="GeneTree" id="ENSGT00550000075038"/>
<organism evidence="6 7">
    <name type="scientific">Macaca mulatta</name>
    <name type="common">Rhesus macaque</name>
    <dbReference type="NCBI Taxonomy" id="9544"/>
    <lineage>
        <taxon>Eukaryota</taxon>
        <taxon>Metazoa</taxon>
        <taxon>Chordata</taxon>
        <taxon>Craniata</taxon>
        <taxon>Vertebrata</taxon>
        <taxon>Euteleostomi</taxon>
        <taxon>Mammalia</taxon>
        <taxon>Eutheria</taxon>
        <taxon>Euarchontoglires</taxon>
        <taxon>Primates</taxon>
        <taxon>Haplorrhini</taxon>
        <taxon>Catarrhini</taxon>
        <taxon>Cercopithecidae</taxon>
        <taxon>Cercopithecinae</taxon>
        <taxon>Macaca</taxon>
    </lineage>
</organism>
<dbReference type="HAMAP" id="MF_00376">
    <property type="entry name" value="Dephospho_CoA_kinase"/>
    <property type="match status" value="1"/>
</dbReference>
<accession>A0A5F8ADW3</accession>
<evidence type="ECO:0000313" key="8">
    <source>
        <dbReference type="VGNC" id="VGNC:104596"/>
    </source>
</evidence>
<dbReference type="AlphaFoldDB" id="A0A5F8ADW3"/>
<keyword evidence="5" id="KW-1133">Transmembrane helix</keyword>
<dbReference type="GO" id="GO:0005737">
    <property type="term" value="C:cytoplasm"/>
    <property type="evidence" value="ECO:0007669"/>
    <property type="project" value="UniProtKB-ARBA"/>
</dbReference>
<comment type="similarity">
    <text evidence="1">Belongs to the CoaE family.</text>
</comment>
<reference evidence="7" key="1">
    <citation type="journal article" date="2007" name="Science">
        <title>Evolutionary and biomedical insights from the rhesus macaque genome.</title>
        <authorList>
            <person name="Gibbs R.A."/>
            <person name="Rogers J."/>
            <person name="Katze M.G."/>
            <person name="Bumgarner R."/>
            <person name="Weinstock G.M."/>
            <person name="Mardis E.R."/>
            <person name="Remington K.A."/>
            <person name="Strausberg R.L."/>
            <person name="Venter J.C."/>
            <person name="Wilson R.K."/>
            <person name="Batzer M.A."/>
            <person name="Bustamante C.D."/>
            <person name="Eichler E.E."/>
            <person name="Hahn M.W."/>
            <person name="Hardison R.C."/>
            <person name="Makova K.D."/>
            <person name="Miller W."/>
            <person name="Milosavljevic A."/>
            <person name="Palermo R.E."/>
            <person name="Siepel A."/>
            <person name="Sikela J.M."/>
            <person name="Attaway T."/>
            <person name="Bell S."/>
            <person name="Bernard K.E."/>
            <person name="Buhay C.J."/>
            <person name="Chandrabose M.N."/>
            <person name="Dao M."/>
            <person name="Davis C."/>
            <person name="Delehaunty K.D."/>
            <person name="Ding Y."/>
            <person name="Dinh H.H."/>
            <person name="Dugan-Rocha S."/>
            <person name="Fulton L.A."/>
            <person name="Gabisi R.A."/>
            <person name="Garner T.T."/>
            <person name="Godfrey J."/>
            <person name="Hawes A.C."/>
            <person name="Hernandez J."/>
            <person name="Hines S."/>
            <person name="Holder M."/>
            <person name="Hume J."/>
            <person name="Jhangiani S.N."/>
            <person name="Joshi V."/>
            <person name="Khan Z.M."/>
            <person name="Kirkness E.F."/>
            <person name="Cree A."/>
            <person name="Fowler R.G."/>
            <person name="Lee S."/>
            <person name="Lewis L.R."/>
            <person name="Li Z."/>
            <person name="Liu Y.-S."/>
            <person name="Moore S.M."/>
            <person name="Muzny D."/>
            <person name="Nazareth L.V."/>
            <person name="Ngo D.N."/>
            <person name="Okwuonu G.O."/>
            <person name="Pai G."/>
            <person name="Parker D."/>
            <person name="Paul H.A."/>
            <person name="Pfannkoch C."/>
            <person name="Pohl C.S."/>
            <person name="Rogers Y.-H.C."/>
            <person name="Ruiz S.J."/>
            <person name="Sabo A."/>
            <person name="Santibanez J."/>
            <person name="Schneider B.W."/>
            <person name="Smith S.M."/>
            <person name="Sodergren E."/>
            <person name="Svatek A.F."/>
            <person name="Utterback T.R."/>
            <person name="Vattathil S."/>
            <person name="Warren W."/>
            <person name="White C.S."/>
            <person name="Chinwalla A.T."/>
            <person name="Feng Y."/>
            <person name="Halpern A.L."/>
            <person name="Hillier L.W."/>
            <person name="Huang X."/>
            <person name="Minx P."/>
            <person name="Nelson J.O."/>
            <person name="Pepin K.H."/>
            <person name="Qin X."/>
            <person name="Sutton G.G."/>
            <person name="Venter E."/>
            <person name="Walenz B.P."/>
            <person name="Wallis J.W."/>
            <person name="Worley K.C."/>
            <person name="Yang S.-P."/>
            <person name="Jones S.M."/>
            <person name="Marra M.A."/>
            <person name="Rocchi M."/>
            <person name="Schein J.E."/>
            <person name="Baertsch R."/>
            <person name="Clarke L."/>
            <person name="Csuros M."/>
            <person name="Glasscock J."/>
            <person name="Harris R.A."/>
            <person name="Havlak P."/>
            <person name="Jackson A.R."/>
            <person name="Jiang H."/>
            <person name="Liu Y."/>
            <person name="Messina D.N."/>
            <person name="Shen Y."/>
            <person name="Song H.X.-Z."/>
            <person name="Wylie T."/>
            <person name="Zhang L."/>
            <person name="Birney E."/>
            <person name="Han K."/>
            <person name="Konkel M.K."/>
            <person name="Lee J."/>
            <person name="Smit A.F.A."/>
            <person name="Ullmer B."/>
            <person name="Wang H."/>
            <person name="Xing J."/>
            <person name="Burhans R."/>
            <person name="Cheng Z."/>
            <person name="Karro J.E."/>
            <person name="Ma J."/>
            <person name="Raney B."/>
            <person name="She X."/>
            <person name="Cox M.J."/>
            <person name="Demuth J.P."/>
            <person name="Dumas L.J."/>
            <person name="Han S.-G."/>
            <person name="Hopkins J."/>
            <person name="Karimpour-Fard A."/>
            <person name="Kim Y.H."/>
            <person name="Pollack J.R."/>
            <person name="Vinar T."/>
            <person name="Addo-Quaye C."/>
            <person name="Degenhardt J."/>
            <person name="Denby A."/>
            <person name="Hubisz M.J."/>
            <person name="Indap A."/>
            <person name="Kosiol C."/>
            <person name="Lahn B.T."/>
            <person name="Lawson H.A."/>
            <person name="Marklein A."/>
            <person name="Nielsen R."/>
            <person name="Vallender E.J."/>
            <person name="Clark A.G."/>
            <person name="Ferguson B."/>
            <person name="Hernandez R.D."/>
            <person name="Hirani K."/>
            <person name="Kehrer-Sawatzki H."/>
            <person name="Kolb J."/>
            <person name="Patil S."/>
            <person name="Pu L.-L."/>
            <person name="Ren Y."/>
            <person name="Smith D.G."/>
            <person name="Wheeler D.A."/>
            <person name="Schenck I."/>
            <person name="Ball E.V."/>
            <person name="Chen R."/>
            <person name="Cooper D.N."/>
            <person name="Giardine B."/>
            <person name="Hsu F."/>
            <person name="Kent W.J."/>
            <person name="Lesk A."/>
            <person name="Nelson D.L."/>
            <person name="O'brien W.E."/>
            <person name="Pruefer K."/>
            <person name="Stenson P.D."/>
            <person name="Wallace J.C."/>
            <person name="Ke H."/>
            <person name="Liu X.-M."/>
            <person name="Wang P."/>
            <person name="Xiang A.P."/>
            <person name="Yang F."/>
            <person name="Barber G.P."/>
            <person name="Haussler D."/>
            <person name="Karolchik D."/>
            <person name="Kern A.D."/>
            <person name="Kuhn R.M."/>
            <person name="Smith K.E."/>
            <person name="Zwieg A.S."/>
        </authorList>
    </citation>
    <scope>NUCLEOTIDE SEQUENCE [LARGE SCALE GENOMIC DNA]</scope>
    <source>
        <strain evidence="7">17573</strain>
    </source>
</reference>
<reference evidence="6" key="2">
    <citation type="submission" date="2019-01" db="EMBL/GenBank/DDBJ databases">
        <authorList>
            <person name="Graves T."/>
            <person name="Eichler E.E."/>
            <person name="Wilson R.K."/>
        </authorList>
    </citation>
    <scope>NUCLEOTIDE SEQUENCE [LARGE SCALE GENOMIC DNA]</scope>
    <source>
        <strain evidence="6">17573</strain>
    </source>
</reference>
<keyword evidence="5" id="KW-0472">Membrane</keyword>